<protein>
    <submittedName>
        <fullName evidence="1">Uncharacterized protein</fullName>
    </submittedName>
</protein>
<evidence type="ECO:0000313" key="1">
    <source>
        <dbReference type="EMBL" id="GFN00726.1"/>
    </source>
</evidence>
<organism evidence="1 3">
    <name type="scientific">Streptomyces fulvorobeus</name>
    <dbReference type="NCBI Taxonomy" id="284028"/>
    <lineage>
        <taxon>Bacteria</taxon>
        <taxon>Bacillati</taxon>
        <taxon>Actinomycetota</taxon>
        <taxon>Actinomycetes</taxon>
        <taxon>Kitasatosporales</taxon>
        <taxon>Streptomycetaceae</taxon>
        <taxon>Streptomyces</taxon>
    </lineage>
</organism>
<dbReference type="Proteomes" id="UP000498980">
    <property type="component" value="Unassembled WGS sequence"/>
</dbReference>
<dbReference type="EMBL" id="JACCCF010000001">
    <property type="protein sequence ID" value="NYE44212.1"/>
    <property type="molecule type" value="Genomic_DNA"/>
</dbReference>
<gene>
    <name evidence="2" type="ORF">HEB29_005223</name>
    <name evidence="1" type="ORF">Sfulv_55360</name>
</gene>
<keyword evidence="3" id="KW-1185">Reference proteome</keyword>
<proteinExistence type="predicted"/>
<dbReference type="RefSeq" id="WP_173316949.1">
    <property type="nucleotide sequence ID" value="NZ_BAAAUE010000022.1"/>
</dbReference>
<comment type="caution">
    <text evidence="1">The sequence shown here is derived from an EMBL/GenBank/DDBJ whole genome shotgun (WGS) entry which is preliminary data.</text>
</comment>
<evidence type="ECO:0000313" key="4">
    <source>
        <dbReference type="Proteomes" id="UP000530403"/>
    </source>
</evidence>
<dbReference type="EMBL" id="BLWC01000001">
    <property type="protein sequence ID" value="GFN00726.1"/>
    <property type="molecule type" value="Genomic_DNA"/>
</dbReference>
<accession>A0A7J0CE33</accession>
<dbReference type="AlphaFoldDB" id="A0A7J0CE33"/>
<reference evidence="1 3" key="1">
    <citation type="submission" date="2020-05" db="EMBL/GenBank/DDBJ databases">
        <title>Whole genome shotgun sequence of Streptomyces fulvorobeus NBRC 15897.</title>
        <authorList>
            <person name="Komaki H."/>
            <person name="Tamura T."/>
        </authorList>
    </citation>
    <scope>NUCLEOTIDE SEQUENCE [LARGE SCALE GENOMIC DNA]</scope>
    <source>
        <strain evidence="1 3">NBRC 15897</strain>
    </source>
</reference>
<evidence type="ECO:0000313" key="2">
    <source>
        <dbReference type="EMBL" id="NYE44212.1"/>
    </source>
</evidence>
<evidence type="ECO:0000313" key="3">
    <source>
        <dbReference type="Proteomes" id="UP000498980"/>
    </source>
</evidence>
<name>A0A7J0CE33_9ACTN</name>
<sequence>MKRLTAFLSDLTLRAYVALQVLAATEPVRLRAHLLALVAAGAFFIPALADADVAQSVAGVGAVALPILVGESARRKVSPAE</sequence>
<reference evidence="2 4" key="2">
    <citation type="submission" date="2020-07" db="EMBL/GenBank/DDBJ databases">
        <title>Sequencing the genomes of 1000 actinobacteria strains.</title>
        <authorList>
            <person name="Klenk H.-P."/>
        </authorList>
    </citation>
    <scope>NUCLEOTIDE SEQUENCE [LARGE SCALE GENOMIC DNA]</scope>
    <source>
        <strain evidence="2 4">DSM 41455</strain>
    </source>
</reference>
<dbReference type="Proteomes" id="UP000530403">
    <property type="component" value="Unassembled WGS sequence"/>
</dbReference>